<dbReference type="SMART" id="SM00382">
    <property type="entry name" value="AAA"/>
    <property type="match status" value="1"/>
</dbReference>
<protein>
    <submittedName>
        <fullName evidence="5">Branched-chain amino acid transport system ATP-binding protein</fullName>
    </submittedName>
</protein>
<dbReference type="EMBL" id="FMZF01000006">
    <property type="protein sequence ID" value="SDD31410.1"/>
    <property type="molecule type" value="Genomic_DNA"/>
</dbReference>
<evidence type="ECO:0000256" key="2">
    <source>
        <dbReference type="ARBA" id="ARBA00022741"/>
    </source>
</evidence>
<dbReference type="InterPro" id="IPR003593">
    <property type="entry name" value="AAA+_ATPase"/>
</dbReference>
<dbReference type="GO" id="GO:0016887">
    <property type="term" value="F:ATP hydrolysis activity"/>
    <property type="evidence" value="ECO:0007669"/>
    <property type="project" value="InterPro"/>
</dbReference>
<dbReference type="PANTHER" id="PTHR45772:SF7">
    <property type="entry name" value="AMINO ACID ABC TRANSPORTER ATP-BINDING PROTEIN"/>
    <property type="match status" value="1"/>
</dbReference>
<dbReference type="Pfam" id="PF12399">
    <property type="entry name" value="BCA_ABC_TP_C"/>
    <property type="match status" value="1"/>
</dbReference>
<keyword evidence="1" id="KW-0813">Transport</keyword>
<dbReference type="GO" id="GO:0005886">
    <property type="term" value="C:plasma membrane"/>
    <property type="evidence" value="ECO:0007669"/>
    <property type="project" value="TreeGrafter"/>
</dbReference>
<dbReference type="RefSeq" id="WP_091367875.1">
    <property type="nucleotide sequence ID" value="NZ_FMZF01000006.1"/>
</dbReference>
<dbReference type="GO" id="GO:0015192">
    <property type="term" value="F:L-phenylalanine transmembrane transporter activity"/>
    <property type="evidence" value="ECO:0007669"/>
    <property type="project" value="TreeGrafter"/>
</dbReference>
<dbReference type="PANTHER" id="PTHR45772">
    <property type="entry name" value="CONSERVED COMPONENT OF ABC TRANSPORTER FOR NATURAL AMINO ACIDS-RELATED"/>
    <property type="match status" value="1"/>
</dbReference>
<dbReference type="Gene3D" id="3.40.50.300">
    <property type="entry name" value="P-loop containing nucleotide triphosphate hydrolases"/>
    <property type="match status" value="1"/>
</dbReference>
<evidence type="ECO:0000313" key="5">
    <source>
        <dbReference type="EMBL" id="SDD31410.1"/>
    </source>
</evidence>
<accession>A0A1G6TQS9</accession>
<evidence type="ECO:0000259" key="4">
    <source>
        <dbReference type="PROSITE" id="PS50893"/>
    </source>
</evidence>
<dbReference type="GO" id="GO:1903805">
    <property type="term" value="P:L-valine import across plasma membrane"/>
    <property type="evidence" value="ECO:0007669"/>
    <property type="project" value="TreeGrafter"/>
</dbReference>
<dbReference type="InterPro" id="IPR027417">
    <property type="entry name" value="P-loop_NTPase"/>
</dbReference>
<dbReference type="PROSITE" id="PS50893">
    <property type="entry name" value="ABC_TRANSPORTER_2"/>
    <property type="match status" value="1"/>
</dbReference>
<evidence type="ECO:0000256" key="3">
    <source>
        <dbReference type="ARBA" id="ARBA00022840"/>
    </source>
</evidence>
<dbReference type="InterPro" id="IPR032823">
    <property type="entry name" value="BCA_ABC_TP_C"/>
</dbReference>
<dbReference type="GO" id="GO:0005304">
    <property type="term" value="F:L-valine transmembrane transporter activity"/>
    <property type="evidence" value="ECO:0007669"/>
    <property type="project" value="TreeGrafter"/>
</dbReference>
<evidence type="ECO:0000256" key="1">
    <source>
        <dbReference type="ARBA" id="ARBA00022448"/>
    </source>
</evidence>
<evidence type="ECO:0000313" key="6">
    <source>
        <dbReference type="Proteomes" id="UP000199416"/>
    </source>
</evidence>
<dbReference type="SUPFAM" id="SSF52540">
    <property type="entry name" value="P-loop containing nucleoside triphosphate hydrolases"/>
    <property type="match status" value="1"/>
</dbReference>
<dbReference type="GO" id="GO:0015188">
    <property type="term" value="F:L-isoleucine transmembrane transporter activity"/>
    <property type="evidence" value="ECO:0007669"/>
    <property type="project" value="TreeGrafter"/>
</dbReference>
<sequence>MTAPLLSLSGVSRHFGALKAVDDVTLDVPTGARHALIGPNGAGKSTLFKLVTGSMPVSAGTVRLGGTDVTGLPEHRRARLGISQTLQHSSLFTTQTVEQNVLLAAQRRHGSRASLLPRRQTAARERVDGLLADVGLEHRRGSPVADLSHGERRQLEVAVALACEPRLLLLDEPAAGMSPAESARLVELVRALPESVTVVIVEHDLDVVFALARSVTVLHLGRVLLTGTPEEVRASDAVQEAYLGTGRESLFTDTAGPAALGVG</sequence>
<organism evidence="5 6">
    <name type="scientific">Geodermatophilus telluris</name>
    <dbReference type="NCBI Taxonomy" id="1190417"/>
    <lineage>
        <taxon>Bacteria</taxon>
        <taxon>Bacillati</taxon>
        <taxon>Actinomycetota</taxon>
        <taxon>Actinomycetes</taxon>
        <taxon>Geodermatophilales</taxon>
        <taxon>Geodermatophilaceae</taxon>
        <taxon>Geodermatophilus</taxon>
    </lineage>
</organism>
<feature type="domain" description="ABC transporter" evidence="4">
    <location>
        <begin position="6"/>
        <end position="245"/>
    </location>
</feature>
<reference evidence="6" key="1">
    <citation type="submission" date="2016-10" db="EMBL/GenBank/DDBJ databases">
        <authorList>
            <person name="Varghese N."/>
            <person name="Submissions S."/>
        </authorList>
    </citation>
    <scope>NUCLEOTIDE SEQUENCE [LARGE SCALE GENOMIC DNA]</scope>
    <source>
        <strain evidence="6">DSM 45421</strain>
    </source>
</reference>
<dbReference type="GO" id="GO:1903806">
    <property type="term" value="P:L-isoleucine import across plasma membrane"/>
    <property type="evidence" value="ECO:0007669"/>
    <property type="project" value="TreeGrafter"/>
</dbReference>
<dbReference type="InterPro" id="IPR003439">
    <property type="entry name" value="ABC_transporter-like_ATP-bd"/>
</dbReference>
<dbReference type="GO" id="GO:0015808">
    <property type="term" value="P:L-alanine transport"/>
    <property type="evidence" value="ECO:0007669"/>
    <property type="project" value="TreeGrafter"/>
</dbReference>
<dbReference type="GO" id="GO:0005524">
    <property type="term" value="F:ATP binding"/>
    <property type="evidence" value="ECO:0007669"/>
    <property type="project" value="UniProtKB-KW"/>
</dbReference>
<keyword evidence="6" id="KW-1185">Reference proteome</keyword>
<keyword evidence="2" id="KW-0547">Nucleotide-binding</keyword>
<keyword evidence="3 5" id="KW-0067">ATP-binding</keyword>
<dbReference type="OrthoDB" id="9805514at2"/>
<dbReference type="GO" id="GO:0042941">
    <property type="term" value="P:D-alanine transmembrane transport"/>
    <property type="evidence" value="ECO:0007669"/>
    <property type="project" value="TreeGrafter"/>
</dbReference>
<proteinExistence type="predicted"/>
<dbReference type="InterPro" id="IPR051120">
    <property type="entry name" value="ABC_AA/LPS_Transport"/>
</dbReference>
<dbReference type="Proteomes" id="UP000199416">
    <property type="component" value="Unassembled WGS sequence"/>
</dbReference>
<name>A0A1G6TQS9_9ACTN</name>
<dbReference type="CDD" id="cd03219">
    <property type="entry name" value="ABC_Mj1267_LivG_branched"/>
    <property type="match status" value="1"/>
</dbReference>
<gene>
    <name evidence="5" type="ORF">SAMN05660690_3984</name>
</gene>
<dbReference type="AlphaFoldDB" id="A0A1G6TQS9"/>
<dbReference type="STRING" id="1190417.SAMN05660690_3984"/>
<dbReference type="Pfam" id="PF00005">
    <property type="entry name" value="ABC_tran"/>
    <property type="match status" value="1"/>
</dbReference>